<keyword evidence="1" id="KW-0489">Methyltransferase</keyword>
<dbReference type="RefSeq" id="WP_136829945.1">
    <property type="nucleotide sequence ID" value="NZ_SWBM01000001.1"/>
</dbReference>
<reference evidence="4 5" key="1">
    <citation type="journal article" date="2011" name="J. Microbiol.">
        <title>Bacillus kyonggiensis sp. nov., isolated from soil of a lettuce field.</title>
        <authorList>
            <person name="Dong K."/>
            <person name="Lee S."/>
        </authorList>
    </citation>
    <scope>NUCLEOTIDE SEQUENCE [LARGE SCALE GENOMIC DNA]</scope>
    <source>
        <strain evidence="4 5">NB22</strain>
    </source>
</reference>
<comment type="caution">
    <text evidence="4">The sequence shown here is derived from an EMBL/GenBank/DDBJ whole genome shotgun (WGS) entry which is preliminary data.</text>
</comment>
<keyword evidence="5" id="KW-1185">Reference proteome</keyword>
<organism evidence="4 5">
    <name type="scientific">Robertmurraya kyonggiensis</name>
    <dbReference type="NCBI Taxonomy" id="1037680"/>
    <lineage>
        <taxon>Bacteria</taxon>
        <taxon>Bacillati</taxon>
        <taxon>Bacillota</taxon>
        <taxon>Bacilli</taxon>
        <taxon>Bacillales</taxon>
        <taxon>Bacillaceae</taxon>
        <taxon>Robertmurraya</taxon>
    </lineage>
</organism>
<dbReference type="GO" id="GO:0032259">
    <property type="term" value="P:methylation"/>
    <property type="evidence" value="ECO:0007669"/>
    <property type="project" value="UniProtKB-KW"/>
</dbReference>
<dbReference type="InterPro" id="IPR045097">
    <property type="entry name" value="Thymidate_synth/dCMP_Mease"/>
</dbReference>
<dbReference type="GO" id="GO:0005829">
    <property type="term" value="C:cytosol"/>
    <property type="evidence" value="ECO:0007669"/>
    <property type="project" value="TreeGrafter"/>
</dbReference>
<dbReference type="SUPFAM" id="SSF55831">
    <property type="entry name" value="Thymidylate synthase/dCMP hydroxymethylase"/>
    <property type="match status" value="1"/>
</dbReference>
<dbReference type="InterPro" id="IPR036926">
    <property type="entry name" value="Thymidate_synth/dCMP_Mease_sf"/>
</dbReference>
<dbReference type="OrthoDB" id="7182974at2"/>
<name>A0A4U1D986_9BACI</name>
<sequence>MELVAKTIGEVWEKSIEYLLEYGEFIPHNKRNILEINHLDLVVLEPNVNEVIHPLYPFSKKFISLHVNKMINKKDDRTFKRIYKYGSEGINQLNQIVYILKNDPTSKEAIISIYNPSEDLVSNFNSPCHTLIYFYIKLNKLYISASLKHMDAWLVGIADLYQIVKFQEIVANQLGLELGNARLTTLSYFICENDFKLAKDTFSRKSVI</sequence>
<evidence type="ECO:0000313" key="5">
    <source>
        <dbReference type="Proteomes" id="UP000307756"/>
    </source>
</evidence>
<dbReference type="Proteomes" id="UP000307756">
    <property type="component" value="Unassembled WGS sequence"/>
</dbReference>
<dbReference type="EMBL" id="SWBM01000001">
    <property type="protein sequence ID" value="TKC19115.1"/>
    <property type="molecule type" value="Genomic_DNA"/>
</dbReference>
<keyword evidence="2" id="KW-0808">Transferase</keyword>
<accession>A0A4U1D986</accession>
<feature type="domain" description="Thymidylate synthase/dCMP hydroxymethylase" evidence="3">
    <location>
        <begin position="84"/>
        <end position="205"/>
    </location>
</feature>
<protein>
    <recommendedName>
        <fullName evidence="3">Thymidylate synthase/dCMP hydroxymethylase domain-containing protein</fullName>
    </recommendedName>
</protein>
<dbReference type="GO" id="GO:0004799">
    <property type="term" value="F:thymidylate synthase activity"/>
    <property type="evidence" value="ECO:0007669"/>
    <property type="project" value="TreeGrafter"/>
</dbReference>
<dbReference type="PANTHER" id="PTHR11548:SF1">
    <property type="entry name" value="THYMIDYLATE SYNTHASE 1"/>
    <property type="match status" value="1"/>
</dbReference>
<proteinExistence type="predicted"/>
<dbReference type="InterPro" id="IPR023451">
    <property type="entry name" value="Thymidate_synth/dCMP_Mease_dom"/>
</dbReference>
<evidence type="ECO:0000256" key="2">
    <source>
        <dbReference type="ARBA" id="ARBA00022679"/>
    </source>
</evidence>
<evidence type="ECO:0000313" key="4">
    <source>
        <dbReference type="EMBL" id="TKC19115.1"/>
    </source>
</evidence>
<evidence type="ECO:0000256" key="1">
    <source>
        <dbReference type="ARBA" id="ARBA00022603"/>
    </source>
</evidence>
<dbReference type="Gene3D" id="3.30.572.10">
    <property type="entry name" value="Thymidylate synthase/dCMP hydroxymethylase domain"/>
    <property type="match status" value="1"/>
</dbReference>
<dbReference type="AlphaFoldDB" id="A0A4U1D986"/>
<evidence type="ECO:0000259" key="3">
    <source>
        <dbReference type="Pfam" id="PF00303"/>
    </source>
</evidence>
<dbReference type="Pfam" id="PF00303">
    <property type="entry name" value="Thymidylat_synt"/>
    <property type="match status" value="1"/>
</dbReference>
<dbReference type="PANTHER" id="PTHR11548">
    <property type="entry name" value="THYMIDYLATE SYNTHASE 1"/>
    <property type="match status" value="1"/>
</dbReference>
<dbReference type="GO" id="GO:0006231">
    <property type="term" value="P:dTMP biosynthetic process"/>
    <property type="evidence" value="ECO:0007669"/>
    <property type="project" value="TreeGrafter"/>
</dbReference>
<gene>
    <name evidence="4" type="ORF">FA727_06095</name>
</gene>